<dbReference type="InParanoid" id="A2GE03"/>
<organism evidence="1 2">
    <name type="scientific">Trichomonas vaginalis (strain ATCC PRA-98 / G3)</name>
    <dbReference type="NCBI Taxonomy" id="412133"/>
    <lineage>
        <taxon>Eukaryota</taxon>
        <taxon>Metamonada</taxon>
        <taxon>Parabasalia</taxon>
        <taxon>Trichomonadida</taxon>
        <taxon>Trichomonadidae</taxon>
        <taxon>Trichomonas</taxon>
    </lineage>
</organism>
<dbReference type="EMBL" id="DS115278">
    <property type="protein sequence ID" value="EAX84613.1"/>
    <property type="molecule type" value="Genomic_DNA"/>
</dbReference>
<proteinExistence type="predicted"/>
<dbReference type="VEuPathDB" id="TrichDB:TVAG_245510"/>
<name>A2GE03_TRIV3</name>
<gene>
    <name evidence="1" type="ORF">TVAG_245510</name>
</gene>
<dbReference type="AlphaFoldDB" id="A2GE03"/>
<keyword evidence="2" id="KW-1185">Reference proteome</keyword>
<protein>
    <submittedName>
        <fullName evidence="1">Uncharacterized protein</fullName>
    </submittedName>
</protein>
<reference evidence="1" key="1">
    <citation type="submission" date="2006-10" db="EMBL/GenBank/DDBJ databases">
        <authorList>
            <person name="Amadeo P."/>
            <person name="Zhao Q."/>
            <person name="Wortman J."/>
            <person name="Fraser-Liggett C."/>
            <person name="Carlton J."/>
        </authorList>
    </citation>
    <scope>NUCLEOTIDE SEQUENCE</scope>
    <source>
        <strain evidence="1">G3</strain>
    </source>
</reference>
<sequence length="84" mass="9294">MSLIFFLICNRFDEEGVEFSDDYSRLTRAPAGLSADFVIPTSVVDISGGTNQLSSPFKECRSKLKSIRFDVSSGGQTRPLSLFH</sequence>
<reference evidence="1" key="2">
    <citation type="journal article" date="2007" name="Science">
        <title>Draft genome sequence of the sexually transmitted pathogen Trichomonas vaginalis.</title>
        <authorList>
            <person name="Carlton J.M."/>
            <person name="Hirt R.P."/>
            <person name="Silva J.C."/>
            <person name="Delcher A.L."/>
            <person name="Schatz M."/>
            <person name="Zhao Q."/>
            <person name="Wortman J.R."/>
            <person name="Bidwell S.L."/>
            <person name="Alsmark U.C.M."/>
            <person name="Besteiro S."/>
            <person name="Sicheritz-Ponten T."/>
            <person name="Noel C.J."/>
            <person name="Dacks J.B."/>
            <person name="Foster P.G."/>
            <person name="Simillion C."/>
            <person name="Van de Peer Y."/>
            <person name="Miranda-Saavedra D."/>
            <person name="Barton G.J."/>
            <person name="Westrop G.D."/>
            <person name="Mueller S."/>
            <person name="Dessi D."/>
            <person name="Fiori P.L."/>
            <person name="Ren Q."/>
            <person name="Paulsen I."/>
            <person name="Zhang H."/>
            <person name="Bastida-Corcuera F.D."/>
            <person name="Simoes-Barbosa A."/>
            <person name="Brown M.T."/>
            <person name="Hayes R.D."/>
            <person name="Mukherjee M."/>
            <person name="Okumura C.Y."/>
            <person name="Schneider R."/>
            <person name="Smith A.J."/>
            <person name="Vanacova S."/>
            <person name="Villalvazo M."/>
            <person name="Haas B.J."/>
            <person name="Pertea M."/>
            <person name="Feldblyum T.V."/>
            <person name="Utterback T.R."/>
            <person name="Shu C.L."/>
            <person name="Osoegawa K."/>
            <person name="de Jong P.J."/>
            <person name="Hrdy I."/>
            <person name="Horvathova L."/>
            <person name="Zubacova Z."/>
            <person name="Dolezal P."/>
            <person name="Malik S.B."/>
            <person name="Logsdon J.M. Jr."/>
            <person name="Henze K."/>
            <person name="Gupta A."/>
            <person name="Wang C.C."/>
            <person name="Dunne R.L."/>
            <person name="Upcroft J.A."/>
            <person name="Upcroft P."/>
            <person name="White O."/>
            <person name="Salzberg S.L."/>
            <person name="Tang P."/>
            <person name="Chiu C.-H."/>
            <person name="Lee Y.-S."/>
            <person name="Embley T.M."/>
            <person name="Coombs G.H."/>
            <person name="Mottram J.C."/>
            <person name="Tachezy J."/>
            <person name="Fraser-Liggett C.M."/>
            <person name="Johnson P.J."/>
        </authorList>
    </citation>
    <scope>NUCLEOTIDE SEQUENCE [LARGE SCALE GENOMIC DNA]</scope>
    <source>
        <strain evidence="1">G3</strain>
    </source>
</reference>
<evidence type="ECO:0000313" key="2">
    <source>
        <dbReference type="Proteomes" id="UP000001542"/>
    </source>
</evidence>
<evidence type="ECO:0000313" key="1">
    <source>
        <dbReference type="EMBL" id="EAX84613.1"/>
    </source>
</evidence>
<dbReference type="Proteomes" id="UP000001542">
    <property type="component" value="Unassembled WGS sequence"/>
</dbReference>
<accession>A2GE03</accession>